<dbReference type="AlphaFoldDB" id="A0A6N8FVD7"/>
<evidence type="ECO:0000256" key="4">
    <source>
        <dbReference type="ARBA" id="ARBA00022741"/>
    </source>
</evidence>
<evidence type="ECO:0000256" key="10">
    <source>
        <dbReference type="SAM" id="MobiDB-lite"/>
    </source>
</evidence>
<dbReference type="EC" id="2.7.11.1" evidence="1"/>
<protein>
    <recommendedName>
        <fullName evidence="1">non-specific serine/threonine protein kinase</fullName>
        <ecNumber evidence="1">2.7.11.1</ecNumber>
    </recommendedName>
</protein>
<evidence type="ECO:0000256" key="11">
    <source>
        <dbReference type="SAM" id="Phobius"/>
    </source>
</evidence>
<feature type="transmembrane region" description="Helical" evidence="11">
    <location>
        <begin position="367"/>
        <end position="384"/>
    </location>
</feature>
<evidence type="ECO:0000256" key="5">
    <source>
        <dbReference type="ARBA" id="ARBA00022777"/>
    </source>
</evidence>
<dbReference type="Proteomes" id="UP000441797">
    <property type="component" value="Unassembled WGS sequence"/>
</dbReference>
<keyword evidence="14" id="KW-1185">Reference proteome</keyword>
<proteinExistence type="predicted"/>
<feature type="transmembrane region" description="Helical" evidence="11">
    <location>
        <begin position="418"/>
        <end position="442"/>
    </location>
</feature>
<reference evidence="13 14" key="1">
    <citation type="journal article" date="2019" name="Front. Microbiol.">
        <title>Genomic Features for Desiccation Tolerance and Sugar Biosynthesis in the Extremophile Gloeocapsopsis sp. UTEX B3054.</title>
        <authorList>
            <person name="Urrejola C."/>
            <person name="Alcorta J."/>
            <person name="Salas L."/>
            <person name="Vasquez M."/>
            <person name="Polz M.F."/>
            <person name="Vicuna R."/>
            <person name="Diez B."/>
        </authorList>
    </citation>
    <scope>NUCLEOTIDE SEQUENCE [LARGE SCALE GENOMIC DNA]</scope>
    <source>
        <strain evidence="13 14">1H9</strain>
    </source>
</reference>
<dbReference type="OrthoDB" id="416165at2"/>
<dbReference type="GO" id="GO:0005524">
    <property type="term" value="F:ATP binding"/>
    <property type="evidence" value="ECO:0007669"/>
    <property type="project" value="UniProtKB-UniRule"/>
</dbReference>
<keyword evidence="5 13" id="KW-0418">Kinase</keyword>
<keyword evidence="3" id="KW-0808">Transferase</keyword>
<keyword evidence="2" id="KW-0723">Serine/threonine-protein kinase</keyword>
<dbReference type="SMART" id="SM01080">
    <property type="entry name" value="CHASE2"/>
    <property type="match status" value="1"/>
</dbReference>
<feature type="transmembrane region" description="Helical" evidence="11">
    <location>
        <begin position="391"/>
        <end position="412"/>
    </location>
</feature>
<dbReference type="SUPFAM" id="SSF56112">
    <property type="entry name" value="Protein kinase-like (PK-like)"/>
    <property type="match status" value="1"/>
</dbReference>
<feature type="binding site" evidence="9">
    <location>
        <position position="524"/>
    </location>
    <ligand>
        <name>ATP</name>
        <dbReference type="ChEBI" id="CHEBI:30616"/>
    </ligand>
</feature>
<dbReference type="Gene3D" id="1.10.510.10">
    <property type="entry name" value="Transferase(Phosphotransferase) domain 1"/>
    <property type="match status" value="1"/>
</dbReference>
<name>A0A6N8FVD7_9CHRO</name>
<evidence type="ECO:0000256" key="3">
    <source>
        <dbReference type="ARBA" id="ARBA00022679"/>
    </source>
</evidence>
<dbReference type="PROSITE" id="PS00107">
    <property type="entry name" value="PROTEIN_KINASE_ATP"/>
    <property type="match status" value="1"/>
</dbReference>
<sequence>MTQHDTASKLQKKDSTGKRSLKVHKATTKITAILTARQSLRLAWIGHVLTIAWAIAAAIATGGNWRLVQLWESHVQTMFFELRGPVAPPEDIVILAIDEPSLSIPKQLLEADPQKYAYLEPLKAWAWQRAAYAQVIEKLMAAGAKVVALDILFTNPSSYGTADDQQLAQVLQRYPGKVTLAAEYAEAEIYQGRLIQLIQPERLFWTEPHSIGTINFPLEADGKVHRFASTFPKLLSQQEEYPKDTLEELKDFPSFEEAVVKAANPTFVKPQAEYINFYGPAGTFEQISFWHVLDPDNWNTYLQGGRYFQDKIVMVGATAASLQDFHGAPFARSWLYPQRMSGVEIQANAIATLLYDRAITEGIPHTNTRSLFILLLVGGSAFLIKRSKRTVIQCASTLGIVICWISISYFSFIYGGLYFPVAVPLVAISLASFSYLGTGVASERLRKRSLHRSLERYASSPIVQEIISQQDDLQYLLEQRELATIRKLLGGRYKIVRVLGAGGFSETYVAEDKQRPGSPLCVVKQLKLASNNPKHFQLARRLFKLEAETLEKLGTHDQIPQLLAYFDEGEEFYLVQELIVGHPLSQEIPPGRPMQESTVITIIYELLQTLEFVHSHGVIHRDIKPSNIIRRHSDGKLVLIDFGAVKEVSNQLLDQEGQSSFTIGIGTQGYAPSEQCAGRVRYSSDIYALGMTGIRALTGLSPHELQLDANTGETLWMHKAQVSHEFAAVLCKMVRHDFTQRYQSALEALSDFEQLVNLHTSPLKIEDNLPVDDYDAPTARWGIATTEIADPNSTIVLPPQ</sequence>
<dbReference type="Pfam" id="PF00069">
    <property type="entry name" value="Pkinase"/>
    <property type="match status" value="1"/>
</dbReference>
<evidence type="ECO:0000256" key="8">
    <source>
        <dbReference type="ARBA" id="ARBA00048679"/>
    </source>
</evidence>
<dbReference type="PANTHER" id="PTHR24363">
    <property type="entry name" value="SERINE/THREONINE PROTEIN KINASE"/>
    <property type="match status" value="1"/>
</dbReference>
<dbReference type="Pfam" id="PF05226">
    <property type="entry name" value="CHASE2"/>
    <property type="match status" value="1"/>
</dbReference>
<comment type="caution">
    <text evidence="13">The sequence shown here is derived from an EMBL/GenBank/DDBJ whole genome shotgun (WGS) entry which is preliminary data.</text>
</comment>
<dbReference type="Gene3D" id="3.30.200.20">
    <property type="entry name" value="Phosphorylase Kinase, domain 1"/>
    <property type="match status" value="1"/>
</dbReference>
<dbReference type="CDD" id="cd14014">
    <property type="entry name" value="STKc_PknB_like"/>
    <property type="match status" value="1"/>
</dbReference>
<dbReference type="RefSeq" id="WP_105218740.1">
    <property type="nucleotide sequence ID" value="NZ_CAWNSU010000012.1"/>
</dbReference>
<dbReference type="EMBL" id="NAPY01000011">
    <property type="protein sequence ID" value="MUL36552.1"/>
    <property type="molecule type" value="Genomic_DNA"/>
</dbReference>
<evidence type="ECO:0000313" key="13">
    <source>
        <dbReference type="EMBL" id="MUL36552.1"/>
    </source>
</evidence>
<feature type="region of interest" description="Disordered" evidence="10">
    <location>
        <begin position="1"/>
        <end position="21"/>
    </location>
</feature>
<keyword evidence="11" id="KW-1133">Transmembrane helix</keyword>
<dbReference type="InterPro" id="IPR000719">
    <property type="entry name" value="Prot_kinase_dom"/>
</dbReference>
<evidence type="ECO:0000256" key="2">
    <source>
        <dbReference type="ARBA" id="ARBA00022527"/>
    </source>
</evidence>
<dbReference type="InterPro" id="IPR011009">
    <property type="entry name" value="Kinase-like_dom_sf"/>
</dbReference>
<organism evidence="13 14">
    <name type="scientific">Gloeocapsopsis dulcis AAB1 = 1H9</name>
    <dbReference type="NCBI Taxonomy" id="1433147"/>
    <lineage>
        <taxon>Bacteria</taxon>
        <taxon>Bacillati</taxon>
        <taxon>Cyanobacteriota</taxon>
        <taxon>Cyanophyceae</taxon>
        <taxon>Oscillatoriophycideae</taxon>
        <taxon>Chroococcales</taxon>
        <taxon>Chroococcaceae</taxon>
        <taxon>Gloeocapsopsis</taxon>
        <taxon>Gloeocapsopsis dulcis</taxon>
    </lineage>
</organism>
<accession>A0A6N8FVD7</accession>
<evidence type="ECO:0000256" key="6">
    <source>
        <dbReference type="ARBA" id="ARBA00022840"/>
    </source>
</evidence>
<comment type="catalytic activity">
    <reaction evidence="7">
        <text>L-threonyl-[protein] + ATP = O-phospho-L-threonyl-[protein] + ADP + H(+)</text>
        <dbReference type="Rhea" id="RHEA:46608"/>
        <dbReference type="Rhea" id="RHEA-COMP:11060"/>
        <dbReference type="Rhea" id="RHEA-COMP:11605"/>
        <dbReference type="ChEBI" id="CHEBI:15378"/>
        <dbReference type="ChEBI" id="CHEBI:30013"/>
        <dbReference type="ChEBI" id="CHEBI:30616"/>
        <dbReference type="ChEBI" id="CHEBI:61977"/>
        <dbReference type="ChEBI" id="CHEBI:456216"/>
        <dbReference type="EC" id="2.7.11.1"/>
    </reaction>
</comment>
<evidence type="ECO:0000256" key="1">
    <source>
        <dbReference type="ARBA" id="ARBA00012513"/>
    </source>
</evidence>
<dbReference type="PANTHER" id="PTHR24363:SF0">
    <property type="entry name" value="SERINE_THREONINE KINASE LIKE DOMAIN CONTAINING 1"/>
    <property type="match status" value="1"/>
</dbReference>
<dbReference type="PROSITE" id="PS50011">
    <property type="entry name" value="PROTEIN_KINASE_DOM"/>
    <property type="match status" value="1"/>
</dbReference>
<dbReference type="InterPro" id="IPR007890">
    <property type="entry name" value="CHASE2"/>
</dbReference>
<dbReference type="InterPro" id="IPR017441">
    <property type="entry name" value="Protein_kinase_ATP_BS"/>
</dbReference>
<comment type="catalytic activity">
    <reaction evidence="8">
        <text>L-seryl-[protein] + ATP = O-phospho-L-seryl-[protein] + ADP + H(+)</text>
        <dbReference type="Rhea" id="RHEA:17989"/>
        <dbReference type="Rhea" id="RHEA-COMP:9863"/>
        <dbReference type="Rhea" id="RHEA-COMP:11604"/>
        <dbReference type="ChEBI" id="CHEBI:15378"/>
        <dbReference type="ChEBI" id="CHEBI:29999"/>
        <dbReference type="ChEBI" id="CHEBI:30616"/>
        <dbReference type="ChEBI" id="CHEBI:83421"/>
        <dbReference type="ChEBI" id="CHEBI:456216"/>
        <dbReference type="EC" id="2.7.11.1"/>
    </reaction>
</comment>
<evidence type="ECO:0000259" key="12">
    <source>
        <dbReference type="PROSITE" id="PS50011"/>
    </source>
</evidence>
<keyword evidence="11" id="KW-0472">Membrane</keyword>
<keyword evidence="4 9" id="KW-0547">Nucleotide-binding</keyword>
<evidence type="ECO:0000256" key="9">
    <source>
        <dbReference type="PROSITE-ProRule" id="PRU10141"/>
    </source>
</evidence>
<dbReference type="GO" id="GO:0004674">
    <property type="term" value="F:protein serine/threonine kinase activity"/>
    <property type="evidence" value="ECO:0007669"/>
    <property type="project" value="UniProtKB-KW"/>
</dbReference>
<keyword evidence="11" id="KW-0812">Transmembrane</keyword>
<feature type="domain" description="Protein kinase" evidence="12">
    <location>
        <begin position="493"/>
        <end position="756"/>
    </location>
</feature>
<evidence type="ECO:0000256" key="7">
    <source>
        <dbReference type="ARBA" id="ARBA00047899"/>
    </source>
</evidence>
<evidence type="ECO:0000313" key="14">
    <source>
        <dbReference type="Proteomes" id="UP000441797"/>
    </source>
</evidence>
<gene>
    <name evidence="13" type="ORF">BWI75_09365</name>
</gene>
<keyword evidence="6 9" id="KW-0067">ATP-binding</keyword>
<dbReference type="SMART" id="SM00220">
    <property type="entry name" value="S_TKc"/>
    <property type="match status" value="1"/>
</dbReference>